<reference evidence="5" key="3">
    <citation type="journal article" date="2012" name="PLoS Pathog.">
        <title>Comparative genomics of the apicomplexan parasites Toxoplasma gondii and Neospora caninum: Coccidia differing in host range and transmission strategy.</title>
        <authorList>
            <person name="Reid A.J."/>
            <person name="Vermont S.J."/>
            <person name="Cotton J.A."/>
            <person name="Harris D."/>
            <person name="Hill-Cawthorne G.A."/>
            <person name="Konen-Waisman S."/>
            <person name="Latham S.M."/>
            <person name="Mourier T."/>
            <person name="Norton R."/>
            <person name="Quail M.A."/>
            <person name="Sanders M."/>
            <person name="Shanmugam D."/>
            <person name="Sohal A."/>
            <person name="Wasmuth J.D."/>
            <person name="Brunk B."/>
            <person name="Grigg M.E."/>
            <person name="Howard J.C."/>
            <person name="Parkinson J."/>
            <person name="Roos D.S."/>
            <person name="Trees A.J."/>
            <person name="Berriman M."/>
            <person name="Pain A."/>
            <person name="Wastling J.M."/>
        </authorList>
    </citation>
    <scope>NUCLEOTIDE SEQUENCE [LARGE SCALE GENOMIC DNA]</scope>
    <source>
        <strain evidence="5">Liverpool</strain>
    </source>
</reference>
<evidence type="ECO:0000313" key="5">
    <source>
        <dbReference type="Proteomes" id="UP000007494"/>
    </source>
</evidence>
<keyword evidence="5" id="KW-1185">Reference proteome</keyword>
<reference evidence="3" key="1">
    <citation type="submission" date="2011-02" db="EMBL/GenBank/DDBJ databases">
        <authorList>
            <person name="Aslett M."/>
        </authorList>
    </citation>
    <scope>NUCLEOTIDE SEQUENCE</scope>
    <source>
        <strain evidence="3">Liverpool</strain>
    </source>
</reference>
<dbReference type="InParanoid" id="F0VGL9"/>
<organism evidence="3 5">
    <name type="scientific">Neospora caninum (strain Liverpool)</name>
    <dbReference type="NCBI Taxonomy" id="572307"/>
    <lineage>
        <taxon>Eukaryota</taxon>
        <taxon>Sar</taxon>
        <taxon>Alveolata</taxon>
        <taxon>Apicomplexa</taxon>
        <taxon>Conoidasida</taxon>
        <taxon>Coccidia</taxon>
        <taxon>Eucoccidiorida</taxon>
        <taxon>Eimeriorina</taxon>
        <taxon>Sarcocystidae</taxon>
        <taxon>Neospora</taxon>
    </lineage>
</organism>
<dbReference type="AlphaFoldDB" id="F0VGL9"/>
<feature type="compositionally biased region" description="Acidic residues" evidence="1">
    <location>
        <begin position="731"/>
        <end position="751"/>
    </location>
</feature>
<gene>
    <name evidence="4" type="ORF">BN1204_026520</name>
    <name evidence="3" type="ORF">NCLIV_026520</name>
</gene>
<evidence type="ECO:0000256" key="1">
    <source>
        <dbReference type="SAM" id="MobiDB-lite"/>
    </source>
</evidence>
<proteinExistence type="predicted"/>
<evidence type="ECO:0000313" key="4">
    <source>
        <dbReference type="EMBL" id="CEL66844.1"/>
    </source>
</evidence>
<dbReference type="RefSeq" id="XP_003882895.1">
    <property type="nucleotide sequence ID" value="XM_003882846.1"/>
</dbReference>
<evidence type="ECO:0000256" key="2">
    <source>
        <dbReference type="SAM" id="SignalP"/>
    </source>
</evidence>
<feature type="region of interest" description="Disordered" evidence="1">
    <location>
        <begin position="26"/>
        <end position="55"/>
    </location>
</feature>
<feature type="compositionally biased region" description="Polar residues" evidence="1">
    <location>
        <begin position="624"/>
        <end position="640"/>
    </location>
</feature>
<dbReference type="Proteomes" id="UP000007494">
    <property type="component" value="Chromosome VIIb"/>
</dbReference>
<dbReference type="EMBL" id="FR823389">
    <property type="protein sequence ID" value="CBZ52863.1"/>
    <property type="molecule type" value="Genomic_DNA"/>
</dbReference>
<dbReference type="GeneID" id="13442814"/>
<dbReference type="EMBL" id="LN714482">
    <property type="protein sequence ID" value="CEL66844.1"/>
    <property type="molecule type" value="Genomic_DNA"/>
</dbReference>
<feature type="compositionally biased region" description="Low complexity" evidence="1">
    <location>
        <begin position="667"/>
        <end position="678"/>
    </location>
</feature>
<dbReference type="OrthoDB" id="333846at2759"/>
<evidence type="ECO:0000313" key="3">
    <source>
        <dbReference type="EMBL" id="CBZ52863.1"/>
    </source>
</evidence>
<keyword evidence="2" id="KW-0732">Signal</keyword>
<dbReference type="eggNOG" id="ENOG502QZ9R">
    <property type="taxonomic scope" value="Eukaryota"/>
</dbReference>
<feature type="chain" id="PRO_5007655262" description="Transmembrane protein" evidence="2">
    <location>
        <begin position="20"/>
        <end position="751"/>
    </location>
</feature>
<accession>F0VGL9</accession>
<feature type="signal peptide" evidence="2">
    <location>
        <begin position="1"/>
        <end position="19"/>
    </location>
</feature>
<dbReference type="VEuPathDB" id="ToxoDB:NCLIV_026520"/>
<dbReference type="OMA" id="SNVFGWG"/>
<feature type="compositionally biased region" description="Polar residues" evidence="1">
    <location>
        <begin position="591"/>
        <end position="616"/>
    </location>
</feature>
<reference evidence="3" key="2">
    <citation type="submission" date="2011-03" db="EMBL/GenBank/DDBJ databases">
        <title>Comparative genomics and transcriptomics of Neospora caninum and Toxoplasma gondii.</title>
        <authorList>
            <person name="Reid A.J."/>
            <person name="Sohal A."/>
            <person name="Harris D."/>
            <person name="Quail M."/>
            <person name="Sanders M."/>
            <person name="Berriman M."/>
            <person name="Wastling J.M."/>
            <person name="Pain A."/>
        </authorList>
    </citation>
    <scope>NUCLEOTIDE SEQUENCE</scope>
    <source>
        <strain evidence="3">Liverpool</strain>
    </source>
</reference>
<evidence type="ECO:0008006" key="6">
    <source>
        <dbReference type="Google" id="ProtNLM"/>
    </source>
</evidence>
<sequence length="751" mass="77073">MRFFTIGSFIGCVTLSSLAVSGSYYDSSYRQGRHSPSDGDDAAASQRHVRPGRYPAETIPQQYPQMMYLIDQDTQRDRNTRGLDSHRRGDLGADFASGYPSYHPSAGSPSADPAVGYPYLLVSPSYGQVSGAYRAGTGRVGYPYGDKGMSAHGGFTSMVYSGSERDAQWMTTAVGKAMRSIRQKLSNMAKGLSARMTDTDDPLELVQAELARLVKAINRLSAFCATGLSGSLTHSNVFGWGTAEAIDPKISEKQAAKVVSVARSVLQDAAALVDLLFVSPAEHTLKDGARNFQEKLSLLRDASSEFRAHLQALRGATRSKMADCTPLNQSPRTRDLIQSLWKRSTARANSVVKYVLNAMERLVPVVTSTHVAVLQGIVPESRTDFRLTDKTLSISELLDTIQSRAVSTRAYNDKLVAAVNQLTSPGTSGTASPLHPNALGRNVGLVPGSGYVPGTASLGGYFGGSSVPGIFPGTVRYGSTADLGLGMAAGGLGLGGTASTGLGLGGTASRGLGLGGTASRGLGLGGSASRGLGRGGTAAGGLGRGGPAALGGTSAGGLRGLGATGSLPAAEPRGSSAGGLLPRSPAPAGGLSSQGMAVSFPSDTPLQPVATPSTHLPSDGGLSTRATAVSSPVDETQTMGPSFPPEGPTIEQPSPFGGLPSGAVQQSDAAVPDVVPAPAVSPPAEPGTAEPVLAESHGVNDNQRDNERVLGGEAPEAGIGNDHGDGVGETDINENSDNVVDEEADREDDLD</sequence>
<reference evidence="4" key="4">
    <citation type="journal article" date="2015" name="PLoS ONE">
        <title>Comprehensive Evaluation of Toxoplasma gondii VEG and Neospora caninum LIV Genomes with Tachyzoite Stage Transcriptome and Proteome Defines Novel Transcript Features.</title>
        <authorList>
            <person name="Ramaprasad A."/>
            <person name="Mourier T."/>
            <person name="Naeem R."/>
            <person name="Malas T.B."/>
            <person name="Moussa E."/>
            <person name="Panigrahi A."/>
            <person name="Vermont S.J."/>
            <person name="Otto T.D."/>
            <person name="Wastling J."/>
            <person name="Pain A."/>
        </authorList>
    </citation>
    <scope>NUCLEOTIDE SEQUENCE</scope>
    <source>
        <strain evidence="4">Liverpool</strain>
    </source>
</reference>
<feature type="region of interest" description="Disordered" evidence="1">
    <location>
        <begin position="562"/>
        <end position="751"/>
    </location>
</feature>
<protein>
    <recommendedName>
        <fullName evidence="6">Transmembrane protein</fullName>
    </recommendedName>
</protein>
<name>F0VGL9_NEOCL</name>